<accession>A0A8J5WH12</accession>
<comment type="caution">
    <text evidence="1">The sequence shown here is derived from an EMBL/GenBank/DDBJ whole genome shotgun (WGS) entry which is preliminary data.</text>
</comment>
<reference evidence="1" key="2">
    <citation type="submission" date="2021-02" db="EMBL/GenBank/DDBJ databases">
        <authorList>
            <person name="Kimball J.A."/>
            <person name="Haas M.W."/>
            <person name="Macchietto M."/>
            <person name="Kono T."/>
            <person name="Duquette J."/>
            <person name="Shao M."/>
        </authorList>
    </citation>
    <scope>NUCLEOTIDE SEQUENCE</scope>
    <source>
        <tissue evidence="1">Fresh leaf tissue</tissue>
    </source>
</reference>
<protein>
    <submittedName>
        <fullName evidence="1">Uncharacterized protein</fullName>
    </submittedName>
</protein>
<evidence type="ECO:0000313" key="1">
    <source>
        <dbReference type="EMBL" id="KAG8088104.1"/>
    </source>
</evidence>
<sequence length="152" mass="16794">MAYFTSEANDTSVIYGYDDGAEHDDCHSTSYQVLVAFSDRSLYYWLDALGEKRVYASVWSSVFHEREFMLFPTKLETLGYVVAPPPLSLAPSAAGSAILLSLVPPTAGSAVPCAADHRICFSLRRRLPGRHCFPSPYELRRRLPLPLAPPAA</sequence>
<dbReference type="Proteomes" id="UP000729402">
    <property type="component" value="Unassembled WGS sequence"/>
</dbReference>
<dbReference type="EMBL" id="JAAALK010000082">
    <property type="protein sequence ID" value="KAG8088104.1"/>
    <property type="molecule type" value="Genomic_DNA"/>
</dbReference>
<evidence type="ECO:0000313" key="2">
    <source>
        <dbReference type="Proteomes" id="UP000729402"/>
    </source>
</evidence>
<organism evidence="1 2">
    <name type="scientific">Zizania palustris</name>
    <name type="common">Northern wild rice</name>
    <dbReference type="NCBI Taxonomy" id="103762"/>
    <lineage>
        <taxon>Eukaryota</taxon>
        <taxon>Viridiplantae</taxon>
        <taxon>Streptophyta</taxon>
        <taxon>Embryophyta</taxon>
        <taxon>Tracheophyta</taxon>
        <taxon>Spermatophyta</taxon>
        <taxon>Magnoliopsida</taxon>
        <taxon>Liliopsida</taxon>
        <taxon>Poales</taxon>
        <taxon>Poaceae</taxon>
        <taxon>BOP clade</taxon>
        <taxon>Oryzoideae</taxon>
        <taxon>Oryzeae</taxon>
        <taxon>Zizaniinae</taxon>
        <taxon>Zizania</taxon>
    </lineage>
</organism>
<name>A0A8J5WH12_ZIZPA</name>
<proteinExistence type="predicted"/>
<gene>
    <name evidence="1" type="ORF">GUJ93_ZPchr0010g7441</name>
</gene>
<reference evidence="1" key="1">
    <citation type="journal article" date="2021" name="bioRxiv">
        <title>Whole Genome Assembly and Annotation of Northern Wild Rice, Zizania palustris L., Supports a Whole Genome Duplication in the Zizania Genus.</title>
        <authorList>
            <person name="Haas M."/>
            <person name="Kono T."/>
            <person name="Macchietto M."/>
            <person name="Millas R."/>
            <person name="McGilp L."/>
            <person name="Shao M."/>
            <person name="Duquette J."/>
            <person name="Hirsch C.N."/>
            <person name="Kimball J."/>
        </authorList>
    </citation>
    <scope>NUCLEOTIDE SEQUENCE</scope>
    <source>
        <tissue evidence="1">Fresh leaf tissue</tissue>
    </source>
</reference>
<keyword evidence="2" id="KW-1185">Reference proteome</keyword>
<dbReference type="AlphaFoldDB" id="A0A8J5WH12"/>